<accession>A0A0F9QMB5</accession>
<dbReference type="EMBL" id="LAZR01004686">
    <property type="protein sequence ID" value="KKN06488.1"/>
    <property type="molecule type" value="Genomic_DNA"/>
</dbReference>
<sequence length="93" mass="10974">MKDLIIIEEKNNKAEFLVKLSQEIAHVVKIYCDTIEINPEQFIRDAIVKGLIQTYVDLQSEEYIYVGDKFPEVKKPLKKFFEVSRLMIEHNSK</sequence>
<dbReference type="AlphaFoldDB" id="A0A0F9QMB5"/>
<comment type="caution">
    <text evidence="1">The sequence shown here is derived from an EMBL/GenBank/DDBJ whole genome shotgun (WGS) entry which is preliminary data.</text>
</comment>
<reference evidence="1" key="1">
    <citation type="journal article" date="2015" name="Nature">
        <title>Complex archaea that bridge the gap between prokaryotes and eukaryotes.</title>
        <authorList>
            <person name="Spang A."/>
            <person name="Saw J.H."/>
            <person name="Jorgensen S.L."/>
            <person name="Zaremba-Niedzwiedzka K."/>
            <person name="Martijn J."/>
            <person name="Lind A.E."/>
            <person name="van Eijk R."/>
            <person name="Schleper C."/>
            <person name="Guy L."/>
            <person name="Ettema T.J."/>
        </authorList>
    </citation>
    <scope>NUCLEOTIDE SEQUENCE</scope>
</reference>
<protein>
    <submittedName>
        <fullName evidence="1">Uncharacterized protein</fullName>
    </submittedName>
</protein>
<gene>
    <name evidence="1" type="ORF">LCGC14_1076800</name>
</gene>
<evidence type="ECO:0000313" key="1">
    <source>
        <dbReference type="EMBL" id="KKN06488.1"/>
    </source>
</evidence>
<name>A0A0F9QMB5_9ZZZZ</name>
<proteinExistence type="predicted"/>
<organism evidence="1">
    <name type="scientific">marine sediment metagenome</name>
    <dbReference type="NCBI Taxonomy" id="412755"/>
    <lineage>
        <taxon>unclassified sequences</taxon>
        <taxon>metagenomes</taxon>
        <taxon>ecological metagenomes</taxon>
    </lineage>
</organism>